<comment type="similarity">
    <text evidence="4">Belongs to the RBT5 family.</text>
</comment>
<dbReference type="Pfam" id="PF05730">
    <property type="entry name" value="CFEM"/>
    <property type="match status" value="1"/>
</dbReference>
<keyword evidence="11 14" id="KW-1015">Disulfide bond</keyword>
<feature type="transmembrane region" description="Helical" evidence="16">
    <location>
        <begin position="117"/>
        <end position="135"/>
    </location>
</feature>
<dbReference type="PANTHER" id="PTHR33048">
    <property type="entry name" value="PTH11-LIKE INTEGRAL MEMBRANE PROTEIN (AFU_ORTHOLOGUE AFUA_5G11245)"/>
    <property type="match status" value="1"/>
</dbReference>
<comment type="subcellular location">
    <subcellularLocation>
        <location evidence="2">Membrane</location>
        <topology evidence="2">Lipid-anchor</topology>
        <topology evidence="2">GPI-anchor</topology>
    </subcellularLocation>
    <subcellularLocation>
        <location evidence="1">Membrane</location>
        <topology evidence="1">Multi-pass membrane protein</topology>
    </subcellularLocation>
    <subcellularLocation>
        <location evidence="3">Secreted</location>
    </subcellularLocation>
</comment>
<feature type="disulfide bond" evidence="14">
    <location>
        <begin position="75"/>
        <end position="108"/>
    </location>
</feature>
<evidence type="ECO:0000256" key="1">
    <source>
        <dbReference type="ARBA" id="ARBA00004141"/>
    </source>
</evidence>
<dbReference type="Pfam" id="PF20684">
    <property type="entry name" value="Fung_rhodopsin"/>
    <property type="match status" value="1"/>
</dbReference>
<evidence type="ECO:0000256" key="3">
    <source>
        <dbReference type="ARBA" id="ARBA00004613"/>
    </source>
</evidence>
<feature type="disulfide bond" evidence="14">
    <location>
        <begin position="52"/>
        <end position="92"/>
    </location>
</feature>
<evidence type="ECO:0000313" key="20">
    <source>
        <dbReference type="Proteomes" id="UP000295083"/>
    </source>
</evidence>
<dbReference type="GO" id="GO:0046872">
    <property type="term" value="F:metal ion binding"/>
    <property type="evidence" value="ECO:0007669"/>
    <property type="project" value="UniProtKB-UniRule"/>
</dbReference>
<evidence type="ECO:0000256" key="14">
    <source>
        <dbReference type="PROSITE-ProRule" id="PRU01356"/>
    </source>
</evidence>
<evidence type="ECO:0000256" key="4">
    <source>
        <dbReference type="ARBA" id="ARBA00010031"/>
    </source>
</evidence>
<evidence type="ECO:0000256" key="15">
    <source>
        <dbReference type="SAM" id="MobiDB-lite"/>
    </source>
</evidence>
<evidence type="ECO:0000313" key="19">
    <source>
        <dbReference type="EMBL" id="TDZ30414.1"/>
    </source>
</evidence>
<name>A0A4R8Q4D4_9PEZI</name>
<keyword evidence="10 16" id="KW-0472">Membrane</keyword>
<evidence type="ECO:0000256" key="7">
    <source>
        <dbReference type="ARBA" id="ARBA00022692"/>
    </source>
</evidence>
<feature type="signal peptide" evidence="17">
    <location>
        <begin position="1"/>
        <end position="20"/>
    </location>
</feature>
<feature type="chain" id="PRO_5020506377" evidence="17">
    <location>
        <begin position="21"/>
        <end position="484"/>
    </location>
</feature>
<protein>
    <submittedName>
        <fullName evidence="19">Satratoxin biosynthesis SC1 cluster protein 4</fullName>
    </submittedName>
</protein>
<accession>A0A4R8Q4D4</accession>
<dbReference type="SMART" id="SM00747">
    <property type="entry name" value="CFEM"/>
    <property type="match status" value="1"/>
</dbReference>
<keyword evidence="14" id="KW-0408">Iron</keyword>
<organism evidence="19 20">
    <name type="scientific">Colletotrichum spinosum</name>
    <dbReference type="NCBI Taxonomy" id="1347390"/>
    <lineage>
        <taxon>Eukaryota</taxon>
        <taxon>Fungi</taxon>
        <taxon>Dikarya</taxon>
        <taxon>Ascomycota</taxon>
        <taxon>Pezizomycotina</taxon>
        <taxon>Sordariomycetes</taxon>
        <taxon>Hypocreomycetidae</taxon>
        <taxon>Glomerellales</taxon>
        <taxon>Glomerellaceae</taxon>
        <taxon>Colletotrichum</taxon>
        <taxon>Colletotrichum orbiculare species complex</taxon>
    </lineage>
</organism>
<keyword evidence="9 16" id="KW-1133">Transmembrane helix</keyword>
<dbReference type="InterPro" id="IPR052337">
    <property type="entry name" value="SAT4-like"/>
</dbReference>
<dbReference type="AlphaFoldDB" id="A0A4R8Q4D4"/>
<feature type="domain" description="CFEM" evidence="18">
    <location>
        <begin position="23"/>
        <end position="135"/>
    </location>
</feature>
<evidence type="ECO:0000256" key="6">
    <source>
        <dbReference type="ARBA" id="ARBA00022622"/>
    </source>
</evidence>
<keyword evidence="14" id="KW-0479">Metal-binding</keyword>
<dbReference type="GO" id="GO:0005576">
    <property type="term" value="C:extracellular region"/>
    <property type="evidence" value="ECO:0007669"/>
    <property type="project" value="UniProtKB-SubCell"/>
</dbReference>
<reference evidence="19 20" key="1">
    <citation type="submission" date="2018-11" db="EMBL/GenBank/DDBJ databases">
        <title>Genome sequence and assembly of Colletotrichum spinosum.</title>
        <authorList>
            <person name="Gan P."/>
            <person name="Shirasu K."/>
        </authorList>
    </citation>
    <scope>NUCLEOTIDE SEQUENCE [LARGE SCALE GENOMIC DNA]</scope>
    <source>
        <strain evidence="19 20">CBS 515.97</strain>
    </source>
</reference>
<feature type="transmembrane region" description="Helical" evidence="16">
    <location>
        <begin position="203"/>
        <end position="223"/>
    </location>
</feature>
<evidence type="ECO:0000256" key="5">
    <source>
        <dbReference type="ARBA" id="ARBA00022525"/>
    </source>
</evidence>
<keyword evidence="12" id="KW-0449">Lipoprotein</keyword>
<evidence type="ECO:0000256" key="13">
    <source>
        <dbReference type="ARBA" id="ARBA00038359"/>
    </source>
</evidence>
<evidence type="ECO:0000256" key="16">
    <source>
        <dbReference type="SAM" id="Phobius"/>
    </source>
</evidence>
<keyword evidence="6" id="KW-0325">Glycoprotein</keyword>
<keyword evidence="8 17" id="KW-0732">Signal</keyword>
<feature type="transmembrane region" description="Helical" evidence="16">
    <location>
        <begin position="354"/>
        <end position="376"/>
    </location>
</feature>
<feature type="compositionally biased region" description="Low complexity" evidence="15">
    <location>
        <begin position="424"/>
        <end position="440"/>
    </location>
</feature>
<evidence type="ECO:0000256" key="8">
    <source>
        <dbReference type="ARBA" id="ARBA00022729"/>
    </source>
</evidence>
<feature type="region of interest" description="Disordered" evidence="15">
    <location>
        <begin position="424"/>
        <end position="444"/>
    </location>
</feature>
<feature type="transmembrane region" description="Helical" evidence="16">
    <location>
        <begin position="280"/>
        <end position="303"/>
    </location>
</feature>
<evidence type="ECO:0000256" key="2">
    <source>
        <dbReference type="ARBA" id="ARBA00004589"/>
    </source>
</evidence>
<dbReference type="Proteomes" id="UP000295083">
    <property type="component" value="Unassembled WGS sequence"/>
</dbReference>
<evidence type="ECO:0000256" key="10">
    <source>
        <dbReference type="ARBA" id="ARBA00023136"/>
    </source>
</evidence>
<feature type="binding site" description="axial binding residue" evidence="14">
    <location>
        <position position="70"/>
    </location>
    <ligand>
        <name>heme</name>
        <dbReference type="ChEBI" id="CHEBI:30413"/>
    </ligand>
    <ligandPart>
        <name>Fe</name>
        <dbReference type="ChEBI" id="CHEBI:18248"/>
    </ligandPart>
</feature>
<evidence type="ECO:0000256" key="12">
    <source>
        <dbReference type="ARBA" id="ARBA00023288"/>
    </source>
</evidence>
<keyword evidence="7 16" id="KW-0812">Transmembrane</keyword>
<proteinExistence type="inferred from homology"/>
<evidence type="ECO:0000259" key="18">
    <source>
        <dbReference type="PROSITE" id="PS52012"/>
    </source>
</evidence>
<evidence type="ECO:0000256" key="11">
    <source>
        <dbReference type="ARBA" id="ARBA00023157"/>
    </source>
</evidence>
<sequence length="484" mass="52687">MRQNMLRVAAGVAWACLVSGGLSDATPSNATSPTADPAAAAMQQMAASLSPCAINCTVSALAISACQPTDFACICTNQQLNGAIAACLAQNCTVVESLQAQNYSKSSCGVPVRKNTGQLPITWTLFAISLVAVAARLGSKVPSLNPAFAFGWDDWIILASMLALIAADSGSQVLVGLGLGKDIWTVPPDNITDILLIFFVEELLYSFVVAATKLSIVLFYLRLFADVWFRRASYLILSLTVAYGAGQILSIILVCMPVDYNWHQWDGQHRGQCASVETMTFANAGINIVLDLMLFVLPVTQFINVSWTLRKKVGVSLIFLVGLFVTVASCIRLATVAKFSGTLNPTFDYKELSIWSLVEMHVSVICACMPGMTAFIRRVKPHLHRQKTDTPQHEANQPRTGRGVIRRIRETFTRVTAAARERSTNATWKSTKNTTNTTGTQLSAMDPGAQEYQDYLVFAPFAEPEDRPKAAIRMNVMERGERAV</sequence>
<evidence type="ECO:0000256" key="17">
    <source>
        <dbReference type="SAM" id="SignalP"/>
    </source>
</evidence>
<dbReference type="EMBL" id="QAPG01000132">
    <property type="protein sequence ID" value="TDZ30414.1"/>
    <property type="molecule type" value="Genomic_DNA"/>
</dbReference>
<dbReference type="InterPro" id="IPR049326">
    <property type="entry name" value="Rhodopsin_dom_fungi"/>
</dbReference>
<comment type="caution">
    <text evidence="19">The sequence shown here is derived from an EMBL/GenBank/DDBJ whole genome shotgun (WGS) entry which is preliminary data.</text>
</comment>
<keyword evidence="20" id="KW-1185">Reference proteome</keyword>
<keyword evidence="6" id="KW-0336">GPI-anchor</keyword>
<dbReference type="GO" id="GO:0098552">
    <property type="term" value="C:side of membrane"/>
    <property type="evidence" value="ECO:0007669"/>
    <property type="project" value="UniProtKB-KW"/>
</dbReference>
<keyword evidence="14" id="KW-0349">Heme</keyword>
<comment type="similarity">
    <text evidence="13">Belongs to the SAT4 family.</text>
</comment>
<feature type="transmembrane region" description="Helical" evidence="16">
    <location>
        <begin position="235"/>
        <end position="260"/>
    </location>
</feature>
<dbReference type="PROSITE" id="PS52012">
    <property type="entry name" value="CFEM"/>
    <property type="match status" value="1"/>
</dbReference>
<gene>
    <name evidence="19" type="ORF">C8035_v002501</name>
</gene>
<dbReference type="InterPro" id="IPR008427">
    <property type="entry name" value="Extracellular_membr_CFEM_dom"/>
</dbReference>
<feature type="transmembrane region" description="Helical" evidence="16">
    <location>
        <begin position="315"/>
        <end position="334"/>
    </location>
</feature>
<evidence type="ECO:0000256" key="9">
    <source>
        <dbReference type="ARBA" id="ARBA00022989"/>
    </source>
</evidence>
<feature type="disulfide bond" evidence="14">
    <location>
        <begin position="66"/>
        <end position="73"/>
    </location>
</feature>
<feature type="disulfide bond" evidence="14">
    <location>
        <begin position="56"/>
        <end position="87"/>
    </location>
</feature>
<keyword evidence="5" id="KW-0964">Secreted</keyword>
<dbReference type="PANTHER" id="PTHR33048:SF143">
    <property type="entry name" value="EXTRACELLULAR MEMBRANE PROTEIN CFEM DOMAIN-CONTAINING PROTEIN-RELATED"/>
    <property type="match status" value="1"/>
</dbReference>